<protein>
    <recommendedName>
        <fullName evidence="3">DUF2358 domain-containing protein</fullName>
    </recommendedName>
</protein>
<dbReference type="Pfam" id="PF10184">
    <property type="entry name" value="DUF2358"/>
    <property type="match status" value="1"/>
</dbReference>
<dbReference type="SUPFAM" id="SSF54427">
    <property type="entry name" value="NTF2-like"/>
    <property type="match status" value="1"/>
</dbReference>
<dbReference type="AlphaFoldDB" id="A0A2H6LJ40"/>
<evidence type="ECO:0008006" key="3">
    <source>
        <dbReference type="Google" id="ProtNLM"/>
    </source>
</evidence>
<keyword evidence="2" id="KW-1185">Reference proteome</keyword>
<dbReference type="InterPro" id="IPR018790">
    <property type="entry name" value="DUF2358"/>
</dbReference>
<organism evidence="1 2">
    <name type="scientific">Nostoc cycadae WK-1</name>
    <dbReference type="NCBI Taxonomy" id="1861711"/>
    <lineage>
        <taxon>Bacteria</taxon>
        <taxon>Bacillati</taxon>
        <taxon>Cyanobacteriota</taxon>
        <taxon>Cyanophyceae</taxon>
        <taxon>Nostocales</taxon>
        <taxon>Nostocaceae</taxon>
        <taxon>Nostoc</taxon>
    </lineage>
</organism>
<dbReference type="EMBL" id="BDGE01000053">
    <property type="protein sequence ID" value="GBE93237.1"/>
    <property type="molecule type" value="Genomic_DNA"/>
</dbReference>
<dbReference type="PANTHER" id="PTHR34123">
    <property type="entry name" value="OS04G0578200 PROTEIN"/>
    <property type="match status" value="1"/>
</dbReference>
<reference evidence="2" key="1">
    <citation type="journal article" date="2018" name="Genome Announc.">
        <title>Draft Genome Sequence of the Nitrogen-Fixing and Hormogonia-Inducing Cyanobacterium Nostoc cycadae Strain WK-1, Isolated from the Coralloid Roots of Cycas revoluta.</title>
        <authorList>
            <person name="Kanesaki Y."/>
            <person name="Hirose M."/>
            <person name="Hirose Y."/>
            <person name="Fujisawa T."/>
            <person name="Nakamura Y."/>
            <person name="Watanabe S."/>
            <person name="Matsunaga S."/>
            <person name="Uchida H."/>
            <person name="Murakami A."/>
        </authorList>
    </citation>
    <scope>NUCLEOTIDE SEQUENCE [LARGE SCALE GENOMIC DNA]</scope>
    <source>
        <strain evidence="2">WK-1</strain>
    </source>
</reference>
<proteinExistence type="predicted"/>
<dbReference type="PANTHER" id="PTHR34123:SF1">
    <property type="entry name" value="OS04G0578200 PROTEIN"/>
    <property type="match status" value="1"/>
</dbReference>
<comment type="caution">
    <text evidence="1">The sequence shown here is derived from an EMBL/GenBank/DDBJ whole genome shotgun (WGS) entry which is preliminary data.</text>
</comment>
<gene>
    <name evidence="1" type="ORF">NCWK1_2998</name>
</gene>
<accession>A0A2H6LJ40</accession>
<evidence type="ECO:0000313" key="2">
    <source>
        <dbReference type="Proteomes" id="UP000236527"/>
    </source>
</evidence>
<dbReference type="InterPro" id="IPR032710">
    <property type="entry name" value="NTF2-like_dom_sf"/>
</dbReference>
<name>A0A2H6LJ40_9NOSO</name>
<sequence length="151" mass="18144">MKYEFHTFASCFIPTANITIKCLLIMDIIEILKDDYQRFPENQTYSIYAEDVYFQDAVFKFRGVKLYQWMIKFIKTFFLNPKMDLHNIQRLGDTIKTEWTLSWNSPLPWKPRISISGWSELLLNSDDLIISHIDYWNCSQVDVLKQHFFPQ</sequence>
<evidence type="ECO:0000313" key="1">
    <source>
        <dbReference type="EMBL" id="GBE93237.1"/>
    </source>
</evidence>
<dbReference type="Proteomes" id="UP000236527">
    <property type="component" value="Unassembled WGS sequence"/>
</dbReference>